<gene>
    <name evidence="2" type="ORF">CXQ85_004266</name>
</gene>
<sequence>MSKVNRRKEIKEKEAFQLRFQLALNESNSTVANWLPSQNASSNTEEEVSGADFLNLPILSNGSGLYELEKDDEEQKTISDFVNPEKDPQKLKVQENRQNTAGSKAMAALVNKMRNDSRGRVNNKEKKPQGPPQKVQKKRSQFLGELDGKKKQAKETAKTASKGQRQDDVDSEEEEERRQSAQRSTKKATKVSKRPF</sequence>
<dbReference type="InterPro" id="IPR022592">
    <property type="entry name" value="Nucleolar_19"/>
</dbReference>
<feature type="compositionally biased region" description="Basic and acidic residues" evidence="1">
    <location>
        <begin position="113"/>
        <end position="128"/>
    </location>
</feature>
<dbReference type="GO" id="GO:0030686">
    <property type="term" value="C:90S preribosome"/>
    <property type="evidence" value="ECO:0007669"/>
    <property type="project" value="InterPro"/>
</dbReference>
<name>A0A2V1AV55_9ASCO</name>
<dbReference type="STRING" id="45357.A0A2V1AV55"/>
<protein>
    <recommendedName>
        <fullName evidence="4">Nucleolar protein 19</fullName>
    </recommendedName>
</protein>
<accession>A0A2V1AV55</accession>
<dbReference type="AlphaFoldDB" id="A0A2V1AV55"/>
<dbReference type="OrthoDB" id="4068385at2759"/>
<comment type="caution">
    <text evidence="2">The sequence shown here is derived from an EMBL/GenBank/DDBJ whole genome shotgun (WGS) entry which is preliminary data.</text>
</comment>
<dbReference type="Proteomes" id="UP000244309">
    <property type="component" value="Unassembled WGS sequence"/>
</dbReference>
<organism evidence="2 3">
    <name type="scientific">Candidozyma haemuli</name>
    <dbReference type="NCBI Taxonomy" id="45357"/>
    <lineage>
        <taxon>Eukaryota</taxon>
        <taxon>Fungi</taxon>
        <taxon>Dikarya</taxon>
        <taxon>Ascomycota</taxon>
        <taxon>Saccharomycotina</taxon>
        <taxon>Pichiomycetes</taxon>
        <taxon>Metschnikowiaceae</taxon>
        <taxon>Candidozyma</taxon>
    </lineage>
</organism>
<evidence type="ECO:0000313" key="3">
    <source>
        <dbReference type="Proteomes" id="UP000244309"/>
    </source>
</evidence>
<feature type="compositionally biased region" description="Basic and acidic residues" evidence="1">
    <location>
        <begin position="146"/>
        <end position="157"/>
    </location>
</feature>
<dbReference type="Pfam" id="PF10863">
    <property type="entry name" value="NOP19"/>
    <property type="match status" value="1"/>
</dbReference>
<evidence type="ECO:0000313" key="2">
    <source>
        <dbReference type="EMBL" id="PVH20761.1"/>
    </source>
</evidence>
<feature type="compositionally biased region" description="Basic and acidic residues" evidence="1">
    <location>
        <begin position="80"/>
        <end position="95"/>
    </location>
</feature>
<dbReference type="VEuPathDB" id="FungiDB:CXQ85_004266"/>
<dbReference type="RefSeq" id="XP_025341701.1">
    <property type="nucleotide sequence ID" value="XM_025487893.1"/>
</dbReference>
<dbReference type="EMBL" id="PKFO01000004">
    <property type="protein sequence ID" value="PVH20761.1"/>
    <property type="molecule type" value="Genomic_DNA"/>
</dbReference>
<evidence type="ECO:0000256" key="1">
    <source>
        <dbReference type="SAM" id="MobiDB-lite"/>
    </source>
</evidence>
<dbReference type="GeneID" id="37009596"/>
<feature type="region of interest" description="Disordered" evidence="1">
    <location>
        <begin position="80"/>
        <end position="196"/>
    </location>
</feature>
<evidence type="ECO:0008006" key="4">
    <source>
        <dbReference type="Google" id="ProtNLM"/>
    </source>
</evidence>
<feature type="compositionally biased region" description="Basic residues" evidence="1">
    <location>
        <begin position="184"/>
        <end position="196"/>
    </location>
</feature>
<keyword evidence="3" id="KW-1185">Reference proteome</keyword>
<proteinExistence type="predicted"/>
<reference evidence="2 3" key="1">
    <citation type="submission" date="2017-12" db="EMBL/GenBank/DDBJ databases">
        <title>Genome Sequence of a Multidrug-Resistant Candida haemulonii Isolate from a Patient with Chronic Leg Ulcers in Israel.</title>
        <authorList>
            <person name="Chow N.A."/>
            <person name="Gade L."/>
            <person name="Batra D."/>
            <person name="Rowe L.A."/>
            <person name="Ben-Ami R."/>
            <person name="Loparev V.N."/>
            <person name="Litvintseva A.P."/>
        </authorList>
    </citation>
    <scope>NUCLEOTIDE SEQUENCE [LARGE SCALE GENOMIC DNA]</scope>
    <source>
        <strain evidence="2 3">B11899</strain>
    </source>
</reference>
<dbReference type="GO" id="GO:0042274">
    <property type="term" value="P:ribosomal small subunit biogenesis"/>
    <property type="evidence" value="ECO:0007669"/>
    <property type="project" value="InterPro"/>
</dbReference>